<dbReference type="GO" id="GO:0005886">
    <property type="term" value="C:plasma membrane"/>
    <property type="evidence" value="ECO:0007669"/>
    <property type="project" value="UniProtKB-SubCell"/>
</dbReference>
<dbReference type="InterPro" id="IPR010664">
    <property type="entry name" value="LipoPS_assembly_LptC-rel"/>
</dbReference>
<accession>A0A0F4QKS9</accession>
<gene>
    <name evidence="6" type="primary">lptC</name>
    <name evidence="7" type="ORF">TW77_12505</name>
</gene>
<evidence type="ECO:0000313" key="8">
    <source>
        <dbReference type="Proteomes" id="UP000033452"/>
    </source>
</evidence>
<dbReference type="PANTHER" id="PTHR37481">
    <property type="entry name" value="LIPOPOLYSACCHARIDE EXPORT SYSTEM PROTEIN LPTC"/>
    <property type="match status" value="1"/>
</dbReference>
<comment type="subunit">
    <text evidence="6">Component of the lipopolysaccharide transport and assembly complex. Interacts with LptA and the LptBFG transporter complex.</text>
</comment>
<dbReference type="GO" id="GO:0015221">
    <property type="term" value="F:lipopolysaccharide transmembrane transporter activity"/>
    <property type="evidence" value="ECO:0007669"/>
    <property type="project" value="InterPro"/>
</dbReference>
<protein>
    <recommendedName>
        <fullName evidence="6">Lipopolysaccharide export system protein LptC</fullName>
    </recommendedName>
</protein>
<comment type="caution">
    <text evidence="7">The sequence shown here is derived from an EMBL/GenBank/DDBJ whole genome shotgun (WGS) entry which is preliminary data.</text>
</comment>
<name>A0A0F4QKS9_9GAMM</name>
<evidence type="ECO:0000256" key="2">
    <source>
        <dbReference type="ARBA" id="ARBA00022519"/>
    </source>
</evidence>
<dbReference type="NCBIfam" id="TIGR04409">
    <property type="entry name" value="LptC_YrbK"/>
    <property type="match status" value="1"/>
</dbReference>
<dbReference type="InterPro" id="IPR026265">
    <property type="entry name" value="LptC"/>
</dbReference>
<dbReference type="Pfam" id="PF06835">
    <property type="entry name" value="LptC"/>
    <property type="match status" value="1"/>
</dbReference>
<dbReference type="PANTHER" id="PTHR37481:SF1">
    <property type="entry name" value="LIPOPOLYSACCHARIDE EXPORT SYSTEM PROTEIN LPTC"/>
    <property type="match status" value="1"/>
</dbReference>
<keyword evidence="3 6" id="KW-0812">Transmembrane</keyword>
<evidence type="ECO:0000256" key="5">
    <source>
        <dbReference type="ARBA" id="ARBA00023136"/>
    </source>
</evidence>
<evidence type="ECO:0000256" key="6">
    <source>
        <dbReference type="HAMAP-Rule" id="MF_01915"/>
    </source>
</evidence>
<dbReference type="GO" id="GO:0043165">
    <property type="term" value="P:Gram-negative-bacterium-type cell outer membrane assembly"/>
    <property type="evidence" value="ECO:0007669"/>
    <property type="project" value="UniProtKB-UniRule"/>
</dbReference>
<dbReference type="GO" id="GO:0017089">
    <property type="term" value="F:glycolipid transfer activity"/>
    <property type="evidence" value="ECO:0007669"/>
    <property type="project" value="TreeGrafter"/>
</dbReference>
<organism evidence="7 8">
    <name type="scientific">Pseudoalteromonas rubra</name>
    <dbReference type="NCBI Taxonomy" id="43658"/>
    <lineage>
        <taxon>Bacteria</taxon>
        <taxon>Pseudomonadati</taxon>
        <taxon>Pseudomonadota</taxon>
        <taxon>Gammaproteobacteria</taxon>
        <taxon>Alteromonadales</taxon>
        <taxon>Pseudoalteromonadaceae</taxon>
        <taxon>Pseudoalteromonas</taxon>
    </lineage>
</organism>
<dbReference type="RefSeq" id="WP_046005320.1">
    <property type="nucleotide sequence ID" value="NZ_JXYA01000027.1"/>
</dbReference>
<keyword evidence="8" id="KW-1185">Reference proteome</keyword>
<dbReference type="AlphaFoldDB" id="A0A0F4QKS9"/>
<dbReference type="Proteomes" id="UP000033452">
    <property type="component" value="Unassembled WGS sequence"/>
</dbReference>
<dbReference type="PATRIC" id="fig|43658.5.peg.2643"/>
<comment type="subcellular location">
    <subcellularLocation>
        <location evidence="6">Cell inner membrane</location>
        <topology evidence="6">Single-pass membrane protein</topology>
    </subcellularLocation>
</comment>
<dbReference type="GO" id="GO:0030288">
    <property type="term" value="C:outer membrane-bounded periplasmic space"/>
    <property type="evidence" value="ECO:0007669"/>
    <property type="project" value="TreeGrafter"/>
</dbReference>
<evidence type="ECO:0000256" key="3">
    <source>
        <dbReference type="ARBA" id="ARBA00022692"/>
    </source>
</evidence>
<comment type="similarity">
    <text evidence="6">Belongs to the LptC family.</text>
</comment>
<dbReference type="PIRSF" id="PIRSF028513">
    <property type="entry name" value="LptC"/>
    <property type="match status" value="1"/>
</dbReference>
<keyword evidence="1 6" id="KW-1003">Cell membrane</keyword>
<dbReference type="InterPro" id="IPR052363">
    <property type="entry name" value="LPS_export_LptC"/>
</dbReference>
<keyword evidence="4 6" id="KW-1133">Transmembrane helix</keyword>
<dbReference type="EMBL" id="JXYA01000027">
    <property type="protein sequence ID" value="KJZ08236.1"/>
    <property type="molecule type" value="Genomic_DNA"/>
</dbReference>
<evidence type="ECO:0000256" key="4">
    <source>
        <dbReference type="ARBA" id="ARBA00022989"/>
    </source>
</evidence>
<comment type="function">
    <text evidence="6">Involved in the assembly of lipopolysaccharide (LPS). Required for the translocation of LPS from the inner membrane to the outer membrane. Facilitates the transfer of LPS from the inner membrane to the periplasmic protein LptA. Could be a docking site for LptA.</text>
</comment>
<evidence type="ECO:0000256" key="1">
    <source>
        <dbReference type="ARBA" id="ARBA00022475"/>
    </source>
</evidence>
<proteinExistence type="inferred from homology"/>
<dbReference type="OrthoDB" id="6193381at2"/>
<dbReference type="Gene3D" id="2.60.450.10">
    <property type="entry name" value="Lipopolysaccharide (LPS) transport protein A like domain"/>
    <property type="match status" value="1"/>
</dbReference>
<evidence type="ECO:0000313" key="7">
    <source>
        <dbReference type="EMBL" id="KJZ08236.1"/>
    </source>
</evidence>
<keyword evidence="5 6" id="KW-0472">Membrane</keyword>
<reference evidence="7 8" key="1">
    <citation type="journal article" date="2015" name="BMC Genomics">
        <title>Genome mining reveals unlocked bioactive potential of marine Gram-negative bacteria.</title>
        <authorList>
            <person name="Machado H."/>
            <person name="Sonnenschein E.C."/>
            <person name="Melchiorsen J."/>
            <person name="Gram L."/>
        </authorList>
    </citation>
    <scope>NUCLEOTIDE SEQUENCE [LARGE SCALE GENOMIC DNA]</scope>
    <source>
        <strain evidence="7 8">S2471</strain>
    </source>
</reference>
<dbReference type="HAMAP" id="MF_01915">
    <property type="entry name" value="LPS_assembly_LptC"/>
    <property type="match status" value="1"/>
</dbReference>
<keyword evidence="2 6" id="KW-0997">Cell inner membrane</keyword>
<sequence>MTVLRVLLLIVFSLTMLWLWYPYLSQSGQVTQRSEEVLAKPDYVAIDLKQTNYAENGQLSYQITADRMELYQELGFSHFTAPIFTLHNDQQNWQLKANEATLYGNNTLILEGQVQATNLTADAMIKHINADHVQVDINEKHMRSEHPVEITGPNLTISGKGLVADLNTEIIELINHTETIYYEQ</sequence>